<evidence type="ECO:0000256" key="1">
    <source>
        <dbReference type="ARBA" id="ARBA00009063"/>
    </source>
</evidence>
<reference evidence="5 8" key="1">
    <citation type="submission" date="2023-10" db="EMBL/GenBank/DDBJ databases">
        <title>Genomes of two closely related lineages of the louse Polyplax serrata with different host specificities.</title>
        <authorList>
            <person name="Martinu J."/>
            <person name="Tarabai H."/>
            <person name="Stefka J."/>
            <person name="Hypsa V."/>
        </authorList>
    </citation>
    <scope>NUCLEOTIDE SEQUENCE [LARGE SCALE GENOMIC DNA]</scope>
    <source>
        <strain evidence="6">98ZLc_SE</strain>
        <strain evidence="5">HR10_N</strain>
    </source>
</reference>
<dbReference type="InterPro" id="IPR010989">
    <property type="entry name" value="SNARE"/>
</dbReference>
<evidence type="ECO:0000256" key="2">
    <source>
        <dbReference type="ARBA" id="ARBA00022775"/>
    </source>
</evidence>
<dbReference type="PANTHER" id="PTHR19957:SF38">
    <property type="entry name" value="LD27581P"/>
    <property type="match status" value="1"/>
</dbReference>
<evidence type="ECO:0000256" key="3">
    <source>
        <dbReference type="SAM" id="Phobius"/>
    </source>
</evidence>
<gene>
    <name evidence="5" type="ORF">RUM43_012269</name>
    <name evidence="6" type="ORF">RUM44_005060</name>
</gene>
<keyword evidence="3" id="KW-0472">Membrane</keyword>
<evidence type="ECO:0000259" key="4">
    <source>
        <dbReference type="PROSITE" id="PS50192"/>
    </source>
</evidence>
<keyword evidence="7" id="KW-1185">Reference proteome</keyword>
<protein>
    <recommendedName>
        <fullName evidence="4">t-SNARE coiled-coil homology domain-containing protein</fullName>
    </recommendedName>
</protein>
<keyword evidence="3" id="KW-1133">Transmembrane helix</keyword>
<accession>A0AAN8S077</accession>
<evidence type="ECO:0000313" key="8">
    <source>
        <dbReference type="Proteomes" id="UP001372834"/>
    </source>
</evidence>
<dbReference type="GO" id="GO:0012505">
    <property type="term" value="C:endomembrane system"/>
    <property type="evidence" value="ECO:0007669"/>
    <property type="project" value="TreeGrafter"/>
</dbReference>
<dbReference type="Pfam" id="PF14523">
    <property type="entry name" value="Syntaxin_2"/>
    <property type="match status" value="1"/>
</dbReference>
<dbReference type="Proteomes" id="UP001359485">
    <property type="component" value="Unassembled WGS sequence"/>
</dbReference>
<proteinExistence type="inferred from homology"/>
<comment type="caution">
    <text evidence="5">The sequence shown here is derived from an EMBL/GenBank/DDBJ whole genome shotgun (WGS) entry which is preliminary data.</text>
</comment>
<dbReference type="EMBL" id="JAWJWF010000008">
    <property type="protein sequence ID" value="KAK6630393.1"/>
    <property type="molecule type" value="Genomic_DNA"/>
</dbReference>
<dbReference type="EMBL" id="JAWJWE010000040">
    <property type="protein sequence ID" value="KAK6619512.1"/>
    <property type="molecule type" value="Genomic_DNA"/>
</dbReference>
<dbReference type="AlphaFoldDB" id="A0AAN8S077"/>
<dbReference type="SMART" id="SM00397">
    <property type="entry name" value="t_SNARE"/>
    <property type="match status" value="1"/>
</dbReference>
<sequence length="251" mass="28667">MDTEVVPTNNSREISAICENVTSSIYIINSRVKSLKSVIDDIGTPKDNQHLRDQIQLWQQEVNQKIKTSSDDVNKLNTLGRSANKQQKLQISKITSHCKDTVEAYFKIQQDVVQKLRFNLLKHPDSFSGFSGNDTNSLLDQEQIQMQKNLEFENQMLMERQQSVKQIEKDIVQLNSVMKELGALVHEQEAAVDTIESRIESAYEDVRMANQELASAAQYQNKSRKRKLLLVLILAIVFSILIGMIVWSVKS</sequence>
<name>A0AAN8S077_POLSC</name>
<dbReference type="InterPro" id="IPR000727">
    <property type="entry name" value="T_SNARE_dom"/>
</dbReference>
<dbReference type="SUPFAM" id="SSF47661">
    <property type="entry name" value="t-snare proteins"/>
    <property type="match status" value="1"/>
</dbReference>
<evidence type="ECO:0000313" key="7">
    <source>
        <dbReference type="Proteomes" id="UP001359485"/>
    </source>
</evidence>
<dbReference type="Gene3D" id="1.20.5.110">
    <property type="match status" value="1"/>
</dbReference>
<evidence type="ECO:0000313" key="5">
    <source>
        <dbReference type="EMBL" id="KAK6619512.1"/>
    </source>
</evidence>
<dbReference type="InterPro" id="IPR006011">
    <property type="entry name" value="Syntaxin_N"/>
</dbReference>
<keyword evidence="2" id="KW-0532">Neurotransmitter transport</keyword>
<dbReference type="GO" id="GO:0006836">
    <property type="term" value="P:neurotransmitter transport"/>
    <property type="evidence" value="ECO:0007669"/>
    <property type="project" value="UniProtKB-KW"/>
</dbReference>
<evidence type="ECO:0000313" key="6">
    <source>
        <dbReference type="EMBL" id="KAK6630393.1"/>
    </source>
</evidence>
<dbReference type="GO" id="GO:0031201">
    <property type="term" value="C:SNARE complex"/>
    <property type="evidence" value="ECO:0007669"/>
    <property type="project" value="TreeGrafter"/>
</dbReference>
<comment type="similarity">
    <text evidence="1">Belongs to the syntaxin family.</text>
</comment>
<keyword evidence="2" id="KW-0813">Transport</keyword>
<organism evidence="5 8">
    <name type="scientific">Polyplax serrata</name>
    <name type="common">Common mouse louse</name>
    <dbReference type="NCBI Taxonomy" id="468196"/>
    <lineage>
        <taxon>Eukaryota</taxon>
        <taxon>Metazoa</taxon>
        <taxon>Ecdysozoa</taxon>
        <taxon>Arthropoda</taxon>
        <taxon>Hexapoda</taxon>
        <taxon>Insecta</taxon>
        <taxon>Pterygota</taxon>
        <taxon>Neoptera</taxon>
        <taxon>Paraneoptera</taxon>
        <taxon>Psocodea</taxon>
        <taxon>Troctomorpha</taxon>
        <taxon>Phthiraptera</taxon>
        <taxon>Anoplura</taxon>
        <taxon>Polyplacidae</taxon>
        <taxon>Polyplax</taxon>
    </lineage>
</organism>
<feature type="domain" description="T-SNARE coiled-coil homology" evidence="4">
    <location>
        <begin position="154"/>
        <end position="216"/>
    </location>
</feature>
<dbReference type="InterPro" id="IPR045242">
    <property type="entry name" value="Syntaxin"/>
</dbReference>
<keyword evidence="3" id="KW-0812">Transmembrane</keyword>
<dbReference type="Pfam" id="PF05739">
    <property type="entry name" value="SNARE"/>
    <property type="match status" value="1"/>
</dbReference>
<dbReference type="Proteomes" id="UP001372834">
    <property type="component" value="Unassembled WGS sequence"/>
</dbReference>
<dbReference type="GO" id="GO:0000149">
    <property type="term" value="F:SNARE binding"/>
    <property type="evidence" value="ECO:0007669"/>
    <property type="project" value="TreeGrafter"/>
</dbReference>
<dbReference type="PANTHER" id="PTHR19957">
    <property type="entry name" value="SYNTAXIN"/>
    <property type="match status" value="1"/>
</dbReference>
<dbReference type="GO" id="GO:0006886">
    <property type="term" value="P:intracellular protein transport"/>
    <property type="evidence" value="ECO:0007669"/>
    <property type="project" value="TreeGrafter"/>
</dbReference>
<dbReference type="GO" id="GO:0005484">
    <property type="term" value="F:SNAP receptor activity"/>
    <property type="evidence" value="ECO:0007669"/>
    <property type="project" value="TreeGrafter"/>
</dbReference>
<dbReference type="GO" id="GO:0006906">
    <property type="term" value="P:vesicle fusion"/>
    <property type="evidence" value="ECO:0007669"/>
    <property type="project" value="TreeGrafter"/>
</dbReference>
<dbReference type="Gene3D" id="1.20.58.70">
    <property type="match status" value="1"/>
</dbReference>
<feature type="transmembrane region" description="Helical" evidence="3">
    <location>
        <begin position="228"/>
        <end position="249"/>
    </location>
</feature>
<dbReference type="PROSITE" id="PS50192">
    <property type="entry name" value="T_SNARE"/>
    <property type="match status" value="1"/>
</dbReference>
<dbReference type="GO" id="GO:0048278">
    <property type="term" value="P:vesicle docking"/>
    <property type="evidence" value="ECO:0007669"/>
    <property type="project" value="TreeGrafter"/>
</dbReference>